<sequence>MHLPRSVFSERQIDILLWLLRVNNVVDVPSVKSVKLIKDAIQRLCGIRSIPYEGALGHRYYVNSLPDIIWQEMMNPRVRPLLHFYPEDTGVELNEARQATCWLEELDPELLTPVVRLHNQDFFVFEPALLSSGQACIPFRWFTHGGKMYTKAWSLRPVTRELDCGWVVEDFRSFEVSEDDLLVSFRNWDSSEATSGLPRANSIYGRTLTNPSEGNQWHVRASGARVYAMPLWLYCDDTSGNLSKKWNKHNSFLFIAAGLPQAEVHREYSIHFLCTLNLAPPLEMLDGIVDQLEESWKQGIWAWDCVHEEYVLVIPSILALLGDNPHANVESNPARAAAARPEDTDHSVGEETMEEMVTRVKRFVKIGEPRHKNETIAELKSMFTHASTVGNQTQIKQRKTSMGIKDTFLDSFLNRLAESYCKIQGGNKAKQEALDRVKETLPENVISPVWRIKGIDPHTDTLVEILHTVLLGFVKYLWRDVVSVRIGKDKLKCELLETHLSSVDVSGLGLSHLAGHTLVQYAGSLVGRDFRAIAQVAPFILHDLVPTECYDTWVALSNLIPLIWQPEIEDSMEHLRNLTTSINNFLACTARWTPRWFNKPKFHILLHVVDHIRRFGPAALFATEAFESFNAVIRAKSIHSNHRAPSRDIARSFAHGSRIRHILSGA</sequence>
<dbReference type="PANTHER" id="PTHR31912:SF34">
    <property type="entry name" value="NOTOCHORD-RELATED PROTEIN"/>
    <property type="match status" value="1"/>
</dbReference>
<reference evidence="1" key="1">
    <citation type="journal article" date="2020" name="New Phytol.">
        <title>Comparative genomics reveals dynamic genome evolution in host specialist ectomycorrhizal fungi.</title>
        <authorList>
            <person name="Lofgren L.A."/>
            <person name="Nguyen N.H."/>
            <person name="Vilgalys R."/>
            <person name="Ruytinx J."/>
            <person name="Liao H.L."/>
            <person name="Branco S."/>
            <person name="Kuo A."/>
            <person name="LaButti K."/>
            <person name="Lipzen A."/>
            <person name="Andreopoulos W."/>
            <person name="Pangilinan J."/>
            <person name="Riley R."/>
            <person name="Hundley H."/>
            <person name="Na H."/>
            <person name="Barry K."/>
            <person name="Grigoriev I.V."/>
            <person name="Stajich J.E."/>
            <person name="Kennedy P.G."/>
        </authorList>
    </citation>
    <scope>NUCLEOTIDE SEQUENCE</scope>
    <source>
        <strain evidence="1">FC203</strain>
    </source>
</reference>
<gene>
    <name evidence="1" type="ORF">F5891DRAFT_1130448</name>
</gene>
<evidence type="ECO:0000313" key="2">
    <source>
        <dbReference type="Proteomes" id="UP001195769"/>
    </source>
</evidence>
<dbReference type="RefSeq" id="XP_041221428.1">
    <property type="nucleotide sequence ID" value="XM_041364534.1"/>
</dbReference>
<dbReference type="GeneID" id="64658832"/>
<dbReference type="PANTHER" id="PTHR31912">
    <property type="entry name" value="IP13529P"/>
    <property type="match status" value="1"/>
</dbReference>
<organism evidence="1 2">
    <name type="scientific">Suillus fuscotomentosus</name>
    <dbReference type="NCBI Taxonomy" id="1912939"/>
    <lineage>
        <taxon>Eukaryota</taxon>
        <taxon>Fungi</taxon>
        <taxon>Dikarya</taxon>
        <taxon>Basidiomycota</taxon>
        <taxon>Agaricomycotina</taxon>
        <taxon>Agaricomycetes</taxon>
        <taxon>Agaricomycetidae</taxon>
        <taxon>Boletales</taxon>
        <taxon>Suillineae</taxon>
        <taxon>Suillaceae</taxon>
        <taxon>Suillus</taxon>
    </lineage>
</organism>
<comment type="caution">
    <text evidence="1">The sequence shown here is derived from an EMBL/GenBank/DDBJ whole genome shotgun (WGS) entry which is preliminary data.</text>
</comment>
<name>A0AAD4DXM6_9AGAM</name>
<accession>A0AAD4DXM6</accession>
<dbReference type="Proteomes" id="UP001195769">
    <property type="component" value="Unassembled WGS sequence"/>
</dbReference>
<protein>
    <submittedName>
        <fullName evidence="1">Uncharacterized protein</fullName>
    </submittedName>
</protein>
<proteinExistence type="predicted"/>
<keyword evidence="2" id="KW-1185">Reference proteome</keyword>
<dbReference type="EMBL" id="JABBWK010000061">
    <property type="protein sequence ID" value="KAG1895852.1"/>
    <property type="molecule type" value="Genomic_DNA"/>
</dbReference>
<evidence type="ECO:0000313" key="1">
    <source>
        <dbReference type="EMBL" id="KAG1895852.1"/>
    </source>
</evidence>
<dbReference type="AlphaFoldDB" id="A0AAD4DXM6"/>